<dbReference type="SUPFAM" id="SSF48452">
    <property type="entry name" value="TPR-like"/>
    <property type="match status" value="1"/>
</dbReference>
<dbReference type="EMBL" id="CAADRA010005324">
    <property type="protein sequence ID" value="VFT88593.1"/>
    <property type="molecule type" value="Genomic_DNA"/>
</dbReference>
<proteinExistence type="predicted"/>
<reference evidence="1" key="2">
    <citation type="submission" date="2019-06" db="EMBL/GenBank/DDBJ databases">
        <title>Genomics analysis of Aphanomyces spp. identifies a new class of oomycete effector associated with host adaptation.</title>
        <authorList>
            <person name="Gaulin E."/>
        </authorList>
    </citation>
    <scope>NUCLEOTIDE SEQUENCE</scope>
    <source>
        <strain evidence="1">CBS 578.67</strain>
    </source>
</reference>
<dbReference type="AlphaFoldDB" id="A0A485KVQ5"/>
<dbReference type="Proteomes" id="UP000332933">
    <property type="component" value="Unassembled WGS sequence"/>
</dbReference>
<organism evidence="2 3">
    <name type="scientific">Aphanomyces stellatus</name>
    <dbReference type="NCBI Taxonomy" id="120398"/>
    <lineage>
        <taxon>Eukaryota</taxon>
        <taxon>Sar</taxon>
        <taxon>Stramenopiles</taxon>
        <taxon>Oomycota</taxon>
        <taxon>Saprolegniomycetes</taxon>
        <taxon>Saprolegniales</taxon>
        <taxon>Verrucalvaceae</taxon>
        <taxon>Aphanomyces</taxon>
    </lineage>
</organism>
<accession>A0A485KVQ5</accession>
<dbReference type="PANTHER" id="PTHR46082">
    <property type="entry name" value="ATP/GTP-BINDING PROTEIN-RELATED"/>
    <property type="match status" value="1"/>
</dbReference>
<gene>
    <name evidence="2" type="primary">Aste57867_11737</name>
    <name evidence="1" type="ORF">As57867_011693</name>
    <name evidence="2" type="ORF">ASTE57867_11737</name>
</gene>
<evidence type="ECO:0000313" key="1">
    <source>
        <dbReference type="EMBL" id="KAF0697589.1"/>
    </source>
</evidence>
<dbReference type="InterPro" id="IPR053137">
    <property type="entry name" value="NLR-like"/>
</dbReference>
<dbReference type="EMBL" id="VJMH01005303">
    <property type="protein sequence ID" value="KAF0697589.1"/>
    <property type="molecule type" value="Genomic_DNA"/>
</dbReference>
<dbReference type="OrthoDB" id="435799at2759"/>
<dbReference type="PANTHER" id="PTHR46082:SF6">
    <property type="entry name" value="AAA+ ATPASE DOMAIN-CONTAINING PROTEIN-RELATED"/>
    <property type="match status" value="1"/>
</dbReference>
<name>A0A485KVQ5_9STRA</name>
<sequence length="727" mass="82878">MDAANPQGLTLAFFKQFVDTYGGRDAFQGLTTEQVCHRFVIPHTESGRLSLVDHVKRNDPNGDLFVRPATWFVSHAWNYLFLEVIDALDHFMDEQGLTGQKGSTGLWFCLFNNNQHEVKGGARPFLHWYTTFKTALIAIENVVMVFSPWNNPTTLTRTWCVFEVFVAIECNARFEVAMGKTEKEAFLAQIQEGDVLETMHAKINSAHSTTSFPSDRDHICDLIEKGPGFQHLDRMVFATLEAWVIRTLDTQIAVASTAESRLQWLFVKGDLCSTQGGYADAESNFQWAVAIHDLEKKRPMLHWRAVAWLAYTRVRRHDEQRMWEPLFLDALAHQEEHLGPSHDHTLETMRCLGDSYCHVELYSLGMPLLYRCYENSLRERGPDNKWAMSAARVLGNYLMRQAHLLDAQEWLERAHEAYKRVFGDDHYDTCNSGSSLAVCYGMQGEIHAATALLERIYYSRLRTLGPDAHATMVSLRNLSSSVCSQGKYEDAERHLIACHARFLALDDETWACNCLRALGKLYLCMESHTRAKPILDAAHETLKCMLGSTHLNTREVVYLRLLVAMECREDVDSMEKIASLETLLVEAHLQHETWTNHPCHGCFAPVQGHLCMCPACPRYSLWFCQVCVRDNKFVAKCTHAPTTWICLVPPARFLHEARLSVLSKSAMWIEYDAALNAYQSFCELHSVADRVDDVRLNVAHPRRMTAWFIDNLSVCVGVVLGHIRPNV</sequence>
<evidence type="ECO:0000313" key="2">
    <source>
        <dbReference type="EMBL" id="VFT88593.1"/>
    </source>
</evidence>
<dbReference type="Pfam" id="PF13424">
    <property type="entry name" value="TPR_12"/>
    <property type="match status" value="1"/>
</dbReference>
<dbReference type="InterPro" id="IPR011990">
    <property type="entry name" value="TPR-like_helical_dom_sf"/>
</dbReference>
<protein>
    <submittedName>
        <fullName evidence="2">Aste57867_11737 protein</fullName>
    </submittedName>
</protein>
<evidence type="ECO:0000313" key="3">
    <source>
        <dbReference type="Proteomes" id="UP000332933"/>
    </source>
</evidence>
<dbReference type="Gene3D" id="1.25.40.10">
    <property type="entry name" value="Tetratricopeptide repeat domain"/>
    <property type="match status" value="1"/>
</dbReference>
<reference evidence="2" key="1">
    <citation type="submission" date="2019-03" db="EMBL/GenBank/DDBJ databases">
        <authorList>
            <person name="Gaulin E."/>
            <person name="Dumas B."/>
        </authorList>
    </citation>
    <scope>NUCLEOTIDE SEQUENCE [LARGE SCALE GENOMIC DNA]</scope>
    <source>
        <strain evidence="2">CBS 568.67</strain>
    </source>
</reference>
<keyword evidence="3" id="KW-1185">Reference proteome</keyword>